<comment type="subunit">
    <text evidence="2">Homodimer.</text>
</comment>
<dbReference type="EMBL" id="OUNR01000001">
    <property type="protein sequence ID" value="SPP64044.1"/>
    <property type="molecule type" value="Genomic_DNA"/>
</dbReference>
<comment type="function">
    <text evidence="2">Binds to DNA and alters its conformation. May be involved in regulation of gene expression, nucleoid organization and DNA protection.</text>
</comment>
<evidence type="ECO:0000256" key="2">
    <source>
        <dbReference type="HAMAP-Rule" id="MF_00274"/>
    </source>
</evidence>
<dbReference type="PANTHER" id="PTHR33449">
    <property type="entry name" value="NUCLEOID-ASSOCIATED PROTEIN YBAB"/>
    <property type="match status" value="1"/>
</dbReference>
<evidence type="ECO:0000313" key="4">
    <source>
        <dbReference type="Proteomes" id="UP000248168"/>
    </source>
</evidence>
<dbReference type="Gene3D" id="3.30.1310.10">
    <property type="entry name" value="Nucleoid-associated protein YbaB-like domain"/>
    <property type="match status" value="1"/>
</dbReference>
<keyword evidence="1 2" id="KW-0238">DNA-binding</keyword>
<dbReference type="SUPFAM" id="SSF82607">
    <property type="entry name" value="YbaB-like"/>
    <property type="match status" value="1"/>
</dbReference>
<dbReference type="GO" id="GO:0005829">
    <property type="term" value="C:cytosol"/>
    <property type="evidence" value="ECO:0007669"/>
    <property type="project" value="TreeGrafter"/>
</dbReference>
<dbReference type="InterPro" id="IPR004401">
    <property type="entry name" value="YbaB/EbfC"/>
</dbReference>
<dbReference type="PIRSF" id="PIRSF004555">
    <property type="entry name" value="UCP004555"/>
    <property type="match status" value="1"/>
</dbReference>
<keyword evidence="4" id="KW-1185">Reference proteome</keyword>
<dbReference type="PANTHER" id="PTHR33449:SF1">
    <property type="entry name" value="NUCLEOID-ASSOCIATED PROTEIN YBAB"/>
    <property type="match status" value="1"/>
</dbReference>
<accession>A0A330L329</accession>
<dbReference type="AlphaFoldDB" id="A0A330L329"/>
<protein>
    <recommendedName>
        <fullName evidence="2">Nucleoid-associated protein NITLEN_11130</fullName>
    </recommendedName>
</protein>
<organism evidence="3 4">
    <name type="scientific">Nitrospira lenta</name>
    <dbReference type="NCBI Taxonomy" id="1436998"/>
    <lineage>
        <taxon>Bacteria</taxon>
        <taxon>Pseudomonadati</taxon>
        <taxon>Nitrospirota</taxon>
        <taxon>Nitrospiria</taxon>
        <taxon>Nitrospirales</taxon>
        <taxon>Nitrospiraceae</taxon>
        <taxon>Nitrospira</taxon>
    </lineage>
</organism>
<comment type="similarity">
    <text evidence="2">Belongs to the YbaB/EbfC family.</text>
</comment>
<dbReference type="FunCoup" id="A0A330L329">
    <property type="interactions" value="400"/>
</dbReference>
<proteinExistence type="inferred from homology"/>
<dbReference type="GO" id="GO:0043590">
    <property type="term" value="C:bacterial nucleoid"/>
    <property type="evidence" value="ECO:0007669"/>
    <property type="project" value="UniProtKB-UniRule"/>
</dbReference>
<comment type="subcellular location">
    <subcellularLocation>
        <location evidence="2">Cytoplasm</location>
        <location evidence="2">Nucleoid</location>
    </subcellularLocation>
</comment>
<evidence type="ECO:0000313" key="3">
    <source>
        <dbReference type="EMBL" id="SPP64044.1"/>
    </source>
</evidence>
<dbReference type="GO" id="GO:0003677">
    <property type="term" value="F:DNA binding"/>
    <property type="evidence" value="ECO:0007669"/>
    <property type="project" value="UniProtKB-UniRule"/>
</dbReference>
<dbReference type="Pfam" id="PF02575">
    <property type="entry name" value="YbaB_DNA_bd"/>
    <property type="match status" value="1"/>
</dbReference>
<name>A0A330L329_9BACT</name>
<evidence type="ECO:0000256" key="1">
    <source>
        <dbReference type="ARBA" id="ARBA00023125"/>
    </source>
</evidence>
<dbReference type="HAMAP" id="MF_00274">
    <property type="entry name" value="DNA_YbaB_EbfC"/>
    <property type="match status" value="1"/>
</dbReference>
<dbReference type="InterPro" id="IPR036894">
    <property type="entry name" value="YbaB-like_sf"/>
</dbReference>
<dbReference type="NCBIfam" id="TIGR00103">
    <property type="entry name" value="DNA_YbaB_EbfC"/>
    <property type="match status" value="1"/>
</dbReference>
<dbReference type="InParanoid" id="A0A330L329"/>
<dbReference type="Proteomes" id="UP000248168">
    <property type="component" value="Unassembled WGS sequence"/>
</dbReference>
<reference evidence="4" key="1">
    <citation type="submission" date="2018-04" db="EMBL/GenBank/DDBJ databases">
        <authorList>
            <person name="Lucker S."/>
            <person name="Sakoula D."/>
        </authorList>
    </citation>
    <scope>NUCLEOTIDE SEQUENCE [LARGE SCALE GENOMIC DNA]</scope>
</reference>
<keyword evidence="2" id="KW-0963">Cytoplasm</keyword>
<dbReference type="OrthoDB" id="9803080at2"/>
<dbReference type="RefSeq" id="WP_121988473.1">
    <property type="nucleotide sequence ID" value="NZ_OUNR01000001.1"/>
</dbReference>
<sequence length="107" mass="11215">MKNPFGDMSNILKQAKAMQDQMAKIQEQAATKIATGTAGGGSVTVTANGAMQIMSVVIDPEVGKSGDVEILQDLVLAASNDALRKAKDLMEQDMKALTGGMKMPGLF</sequence>
<gene>
    <name evidence="3" type="primary">ybaB</name>
    <name evidence="3" type="ORF">NITLEN_11130</name>
</gene>